<keyword evidence="2" id="KW-0472">Membrane</keyword>
<dbReference type="AlphaFoldDB" id="A0AAV4G7S1"/>
<comment type="caution">
    <text evidence="2">The sequence shown here is derived from an EMBL/GenBank/DDBJ whole genome shotgun (WGS) entry which is preliminary data.</text>
</comment>
<dbReference type="InterPro" id="IPR052252">
    <property type="entry name" value="CEMIP/CEMIP2"/>
</dbReference>
<name>A0AAV4G7S1_9GAST</name>
<protein>
    <submittedName>
        <fullName evidence="2">Transmembrane protein 2</fullName>
    </submittedName>
</protein>
<evidence type="ECO:0000313" key="3">
    <source>
        <dbReference type="Proteomes" id="UP000762676"/>
    </source>
</evidence>
<gene>
    <name evidence="2" type="ORF">ElyMa_000599300</name>
</gene>
<dbReference type="Proteomes" id="UP000762676">
    <property type="component" value="Unassembled WGS sequence"/>
</dbReference>
<feature type="domain" description="G8" evidence="1">
    <location>
        <begin position="1"/>
        <end position="114"/>
    </location>
</feature>
<dbReference type="PANTHER" id="PTHR15535">
    <property type="entry name" value="TRANSMEMBRANE PROTEIN 2-RELATED"/>
    <property type="match status" value="1"/>
</dbReference>
<feature type="non-terminal residue" evidence="2">
    <location>
        <position position="1"/>
    </location>
</feature>
<organism evidence="2 3">
    <name type="scientific">Elysia marginata</name>
    <dbReference type="NCBI Taxonomy" id="1093978"/>
    <lineage>
        <taxon>Eukaryota</taxon>
        <taxon>Metazoa</taxon>
        <taxon>Spiralia</taxon>
        <taxon>Lophotrochozoa</taxon>
        <taxon>Mollusca</taxon>
        <taxon>Gastropoda</taxon>
        <taxon>Heterobranchia</taxon>
        <taxon>Euthyneura</taxon>
        <taxon>Panpulmonata</taxon>
        <taxon>Sacoglossa</taxon>
        <taxon>Placobranchoidea</taxon>
        <taxon>Plakobranchidae</taxon>
        <taxon>Elysia</taxon>
    </lineage>
</organism>
<evidence type="ECO:0000259" key="1">
    <source>
        <dbReference type="PROSITE" id="PS51484"/>
    </source>
</evidence>
<proteinExistence type="predicted"/>
<dbReference type="InterPro" id="IPR019316">
    <property type="entry name" value="G8_domain"/>
</dbReference>
<dbReference type="PANTHER" id="PTHR15535:SF17">
    <property type="entry name" value="TRANSMEMBRANE PROTEIN"/>
    <property type="match status" value="1"/>
</dbReference>
<keyword evidence="2" id="KW-0812">Transmembrane</keyword>
<dbReference type="EMBL" id="BMAT01001175">
    <property type="protein sequence ID" value="GFR81226.1"/>
    <property type="molecule type" value="Genomic_DNA"/>
</dbReference>
<keyword evidence="3" id="KW-1185">Reference proteome</keyword>
<reference evidence="2 3" key="1">
    <citation type="journal article" date="2021" name="Elife">
        <title>Chloroplast acquisition without the gene transfer in kleptoplastic sea slugs, Plakobranchus ocellatus.</title>
        <authorList>
            <person name="Maeda T."/>
            <person name="Takahashi S."/>
            <person name="Yoshida T."/>
            <person name="Shimamura S."/>
            <person name="Takaki Y."/>
            <person name="Nagai Y."/>
            <person name="Toyoda A."/>
            <person name="Suzuki Y."/>
            <person name="Arimoto A."/>
            <person name="Ishii H."/>
            <person name="Satoh N."/>
            <person name="Nishiyama T."/>
            <person name="Hasebe M."/>
            <person name="Maruyama T."/>
            <person name="Minagawa J."/>
            <person name="Obokata J."/>
            <person name="Shigenobu S."/>
        </authorList>
    </citation>
    <scope>NUCLEOTIDE SEQUENCE [LARGE SCALE GENOMIC DNA]</scope>
</reference>
<dbReference type="PROSITE" id="PS51484">
    <property type="entry name" value="G8"/>
    <property type="match status" value="1"/>
</dbReference>
<evidence type="ECO:0000313" key="2">
    <source>
        <dbReference type="EMBL" id="GFR81226.1"/>
    </source>
</evidence>
<accession>A0AAV4G7S1</accession>
<dbReference type="Pfam" id="PF10162">
    <property type="entry name" value="G8"/>
    <property type="match status" value="1"/>
</dbReference>
<dbReference type="SMART" id="SM01225">
    <property type="entry name" value="G8"/>
    <property type="match status" value="1"/>
</dbReference>
<sequence length="153" mass="16960">VPTDGDVVDIDKCVLLDTDTANLGGITIQPTGSLVFEPGTGNKLKLRTKYIRVEGLLQIGSEQCRYEGKAVIELTGERGDHTDPDFGQKYIGVTNGGRLELHGERKMPWVKLDQTLHTLDSLADPYFDSKVSLVVISLVSLKKHIINFVRQPW</sequence>